<dbReference type="Proteomes" id="UP000215902">
    <property type="component" value="Unassembled WGS sequence"/>
</dbReference>
<dbReference type="AlphaFoldDB" id="A0A267DCK0"/>
<protein>
    <submittedName>
        <fullName evidence="1">Uncharacterized protein</fullName>
    </submittedName>
</protein>
<dbReference type="STRING" id="282301.A0A267DCK0"/>
<comment type="caution">
    <text evidence="1">The sequence shown here is derived from an EMBL/GenBank/DDBJ whole genome shotgun (WGS) entry which is preliminary data.</text>
</comment>
<reference evidence="1 2" key="1">
    <citation type="submission" date="2017-06" db="EMBL/GenBank/DDBJ databases">
        <title>A platform for efficient transgenesis in Macrostomum lignano, a flatworm model organism for stem cell research.</title>
        <authorList>
            <person name="Berezikov E."/>
        </authorList>
    </citation>
    <scope>NUCLEOTIDE SEQUENCE [LARGE SCALE GENOMIC DNA]</scope>
    <source>
        <strain evidence="1">DV1</strain>
        <tissue evidence="1">Whole organism</tissue>
    </source>
</reference>
<proteinExistence type="predicted"/>
<feature type="non-terminal residue" evidence="1">
    <location>
        <position position="1"/>
    </location>
</feature>
<accession>A0A267DCK0</accession>
<sequence length="92" mass="11008">VMRQFHSDTQEDLLAMLGKVVRSQLDQLPQGKQPEYPPDLIHTMVFLRDYCFLSRLPMKKLENYIRPMPCWSFTVRRNLRNDSFSSFENFAH</sequence>
<evidence type="ECO:0000313" key="2">
    <source>
        <dbReference type="Proteomes" id="UP000215902"/>
    </source>
</evidence>
<dbReference type="EMBL" id="NIVC01004609">
    <property type="protein sequence ID" value="PAA47008.1"/>
    <property type="molecule type" value="Genomic_DNA"/>
</dbReference>
<keyword evidence="2" id="KW-1185">Reference proteome</keyword>
<gene>
    <name evidence="1" type="ORF">BOX15_Mlig032499g1</name>
</gene>
<evidence type="ECO:0000313" key="1">
    <source>
        <dbReference type="EMBL" id="PAA47008.1"/>
    </source>
</evidence>
<name>A0A267DCK0_9PLAT</name>
<dbReference type="OrthoDB" id="565118at2759"/>
<organism evidence="1 2">
    <name type="scientific">Macrostomum lignano</name>
    <dbReference type="NCBI Taxonomy" id="282301"/>
    <lineage>
        <taxon>Eukaryota</taxon>
        <taxon>Metazoa</taxon>
        <taxon>Spiralia</taxon>
        <taxon>Lophotrochozoa</taxon>
        <taxon>Platyhelminthes</taxon>
        <taxon>Rhabditophora</taxon>
        <taxon>Macrostomorpha</taxon>
        <taxon>Macrostomida</taxon>
        <taxon>Macrostomidae</taxon>
        <taxon>Macrostomum</taxon>
    </lineage>
</organism>